<sequence length="108" mass="11909">MGQRRDSLFTTLTYGGRILAAKKKKKVGSDAFHTNTGFPTPALARQKEKAEAPPSCDRSRCLSDVRGRAPLARAVPWVVREPHVTCRCYCCMAVFKGLPRGERAALAF</sequence>
<protein>
    <submittedName>
        <fullName evidence="2">Uncharacterized protein</fullName>
    </submittedName>
</protein>
<organism evidence="2 3">
    <name type="scientific">Pleurodeles waltl</name>
    <name type="common">Iberian ribbed newt</name>
    <dbReference type="NCBI Taxonomy" id="8319"/>
    <lineage>
        <taxon>Eukaryota</taxon>
        <taxon>Metazoa</taxon>
        <taxon>Chordata</taxon>
        <taxon>Craniata</taxon>
        <taxon>Vertebrata</taxon>
        <taxon>Euteleostomi</taxon>
        <taxon>Amphibia</taxon>
        <taxon>Batrachia</taxon>
        <taxon>Caudata</taxon>
        <taxon>Salamandroidea</taxon>
        <taxon>Salamandridae</taxon>
        <taxon>Pleurodelinae</taxon>
        <taxon>Pleurodeles</taxon>
    </lineage>
</organism>
<evidence type="ECO:0000256" key="1">
    <source>
        <dbReference type="SAM" id="MobiDB-lite"/>
    </source>
</evidence>
<feature type="region of interest" description="Disordered" evidence="1">
    <location>
        <begin position="30"/>
        <end position="55"/>
    </location>
</feature>
<evidence type="ECO:0000313" key="3">
    <source>
        <dbReference type="Proteomes" id="UP001066276"/>
    </source>
</evidence>
<proteinExistence type="predicted"/>
<dbReference type="Proteomes" id="UP001066276">
    <property type="component" value="Chromosome 11"/>
</dbReference>
<dbReference type="AlphaFoldDB" id="A0AAV7LB84"/>
<feature type="compositionally biased region" description="Basic and acidic residues" evidence="1">
    <location>
        <begin position="45"/>
        <end position="55"/>
    </location>
</feature>
<comment type="caution">
    <text evidence="2">The sequence shown here is derived from an EMBL/GenBank/DDBJ whole genome shotgun (WGS) entry which is preliminary data.</text>
</comment>
<reference evidence="2" key="1">
    <citation type="journal article" date="2022" name="bioRxiv">
        <title>Sequencing and chromosome-scale assembly of the giantPleurodeles waltlgenome.</title>
        <authorList>
            <person name="Brown T."/>
            <person name="Elewa A."/>
            <person name="Iarovenko S."/>
            <person name="Subramanian E."/>
            <person name="Araus A.J."/>
            <person name="Petzold A."/>
            <person name="Susuki M."/>
            <person name="Suzuki K.-i.T."/>
            <person name="Hayashi T."/>
            <person name="Toyoda A."/>
            <person name="Oliveira C."/>
            <person name="Osipova E."/>
            <person name="Leigh N.D."/>
            <person name="Simon A."/>
            <person name="Yun M.H."/>
        </authorList>
    </citation>
    <scope>NUCLEOTIDE SEQUENCE</scope>
    <source>
        <strain evidence="2">20211129_DDA</strain>
        <tissue evidence="2">Liver</tissue>
    </source>
</reference>
<keyword evidence="3" id="KW-1185">Reference proteome</keyword>
<dbReference type="EMBL" id="JANPWB010000015">
    <property type="protein sequence ID" value="KAJ1087745.1"/>
    <property type="molecule type" value="Genomic_DNA"/>
</dbReference>
<name>A0AAV7LB84_PLEWA</name>
<accession>A0AAV7LB84</accession>
<gene>
    <name evidence="2" type="ORF">NDU88_000909</name>
</gene>
<evidence type="ECO:0000313" key="2">
    <source>
        <dbReference type="EMBL" id="KAJ1087745.1"/>
    </source>
</evidence>